<gene>
    <name evidence="5" type="ORF">OS889_10705</name>
</gene>
<dbReference type="Proteomes" id="UP001570511">
    <property type="component" value="Unassembled WGS sequence"/>
</dbReference>
<dbReference type="AlphaFoldDB" id="A0ABD5MCV6"/>
<protein>
    <recommendedName>
        <fullName evidence="2">Beta-ribofuranosylaminobenzene 5'-phosphate synthase</fullName>
        <shortName evidence="2">Beta-RFA-P synthase</shortName>
        <ecNumber evidence="2">2.4.2.54</ecNumber>
    </recommendedName>
</protein>
<comment type="caution">
    <text evidence="5">The sequence shown here is derived from an EMBL/GenBank/DDBJ whole genome shotgun (WGS) entry which is preliminary data.</text>
</comment>
<proteinExistence type="inferred from homology"/>
<evidence type="ECO:0000313" key="5">
    <source>
        <dbReference type="EMBL" id="MFA1611469.1"/>
    </source>
</evidence>
<dbReference type="PANTHER" id="PTHR20861:SF6">
    <property type="entry name" value="BETA-RIBOFURANOSYLPHENOL 5'-PHOSPHATE SYNTHASE"/>
    <property type="match status" value="1"/>
</dbReference>
<evidence type="ECO:0000259" key="3">
    <source>
        <dbReference type="Pfam" id="PF00288"/>
    </source>
</evidence>
<dbReference type="Gene3D" id="3.30.230.10">
    <property type="match status" value="1"/>
</dbReference>
<keyword evidence="6" id="KW-1185">Reference proteome</keyword>
<feature type="domain" description="GHMP kinase C-terminal" evidence="4">
    <location>
        <begin position="217"/>
        <end position="299"/>
    </location>
</feature>
<evidence type="ECO:0000256" key="1">
    <source>
        <dbReference type="ARBA" id="ARBA00022679"/>
    </source>
</evidence>
<comment type="pathway">
    <text evidence="2">Cofactor biosynthesis; 5,6,7,8-tetrahydromethanopterin biosynthesis.</text>
</comment>
<dbReference type="InterPro" id="IPR013750">
    <property type="entry name" value="GHMP_kinase_C_dom"/>
</dbReference>
<dbReference type="Pfam" id="PF08544">
    <property type="entry name" value="GHMP_kinases_C"/>
    <property type="match status" value="1"/>
</dbReference>
<comment type="similarity">
    <text evidence="2">Belongs to the beta-RFA-P synthase family.</text>
</comment>
<feature type="domain" description="GHMP kinase N-terminal" evidence="3">
    <location>
        <begin position="59"/>
        <end position="133"/>
    </location>
</feature>
<dbReference type="GO" id="GO:0043793">
    <property type="term" value="F:beta-ribofuranosylaminobenzene 5'-phosphate synthase activity"/>
    <property type="evidence" value="ECO:0007669"/>
    <property type="project" value="UniProtKB-EC"/>
</dbReference>
<dbReference type="InterPro" id="IPR006204">
    <property type="entry name" value="GHMP_kinase_N_dom"/>
</dbReference>
<dbReference type="InterPro" id="IPR014721">
    <property type="entry name" value="Ribsml_uS5_D2-typ_fold_subgr"/>
</dbReference>
<dbReference type="RefSeq" id="WP_372389762.1">
    <property type="nucleotide sequence ID" value="NZ_JBGNYA010000001.1"/>
</dbReference>
<evidence type="ECO:0000256" key="2">
    <source>
        <dbReference type="PIRNR" id="PIRNR004884"/>
    </source>
</evidence>
<name>A0ABD5MCV6_9EURY</name>
<dbReference type="EMBL" id="JBGNYA010000001">
    <property type="protein sequence ID" value="MFA1611469.1"/>
    <property type="molecule type" value="Genomic_DNA"/>
</dbReference>
<keyword evidence="1 2" id="KW-0808">Transferase</keyword>
<keyword evidence="2" id="KW-0328">Glycosyltransferase</keyword>
<dbReference type="EC" id="2.4.2.54" evidence="2"/>
<dbReference type="InterPro" id="IPR020568">
    <property type="entry name" value="Ribosomal_Su5_D2-typ_SF"/>
</dbReference>
<dbReference type="PANTHER" id="PTHR20861">
    <property type="entry name" value="HOMOSERINE/4-DIPHOSPHOCYTIDYL-2-C-METHYL-D-ERYTHRITOL KINASE"/>
    <property type="match status" value="1"/>
</dbReference>
<sequence>MSRVRVATGARLHFGFGNLSLDHERLYGGLGVGLDAPRTVVTAEPADDVACAHDLGREYAERAVELLGVSGASVAVESTLPRHVGLGSGTQLALATLAAVARAHGCDPRARSRAPELGRAGRSGVGVAAFKRGGVVVDGGHPSEAFTPERPADGTWETPPVAIRRDVPEGWRFLLVVPEADVGRNGECEDESMRCVITDADPGVADRIAGVVLRRLLPALADGSAARFGAAVERIDRLNGRWYADEQSGIYREPVGTLVDFLSSEPSCFGVGQSSWGPCVYGVTDVDHADAARRAGEEALRSAGLDGEVRVVAGRNEGAEIVRT</sequence>
<dbReference type="PIRSF" id="PIRSF004884">
    <property type="entry name" value="Sugar_kin_arch"/>
    <property type="match status" value="1"/>
</dbReference>
<dbReference type="NCBIfam" id="TIGR00144">
    <property type="entry name" value="beta_RFAP_syn"/>
    <property type="match status" value="1"/>
</dbReference>
<comment type="function">
    <text evidence="2">Catalyzes the condensation of 4-aminobenzoate (pABA) with 5-phospho-alpha-D-ribose 1-diphosphate (PRPP) to produce beta-ribofuranosylaminobenzene 5'-phosphate (beta-RFA-P).</text>
</comment>
<dbReference type="Pfam" id="PF00288">
    <property type="entry name" value="GHMP_kinases_N"/>
    <property type="match status" value="1"/>
</dbReference>
<comment type="subunit">
    <text evidence="2">Homodimer.</text>
</comment>
<organism evidence="5 6">
    <name type="scientific">Halobellus rubicundus</name>
    <dbReference type="NCBI Taxonomy" id="2996466"/>
    <lineage>
        <taxon>Archaea</taxon>
        <taxon>Methanobacteriati</taxon>
        <taxon>Methanobacteriota</taxon>
        <taxon>Stenosarchaea group</taxon>
        <taxon>Halobacteria</taxon>
        <taxon>Halobacteriales</taxon>
        <taxon>Haloferacaceae</taxon>
        <taxon>Halobellus</taxon>
    </lineage>
</organism>
<evidence type="ECO:0000313" key="6">
    <source>
        <dbReference type="Proteomes" id="UP001570511"/>
    </source>
</evidence>
<evidence type="ECO:0000259" key="4">
    <source>
        <dbReference type="Pfam" id="PF08544"/>
    </source>
</evidence>
<dbReference type="InterPro" id="IPR004422">
    <property type="entry name" value="RFAP_synthase"/>
</dbReference>
<comment type="catalytic activity">
    <reaction evidence="2">
        <text>5-phospho-alpha-D-ribose 1-diphosphate + 4-hydroxybenzoate + H(+) = 4-(beta-D-ribofuranosyl)phenol 5'-phosphate + CO2 + diphosphate</text>
        <dbReference type="Rhea" id="RHEA:48556"/>
        <dbReference type="ChEBI" id="CHEBI:15378"/>
        <dbReference type="ChEBI" id="CHEBI:16526"/>
        <dbReference type="ChEBI" id="CHEBI:17879"/>
        <dbReference type="ChEBI" id="CHEBI:33019"/>
        <dbReference type="ChEBI" id="CHEBI:58017"/>
        <dbReference type="ChEBI" id="CHEBI:82767"/>
        <dbReference type="EC" id="2.4.2.54"/>
    </reaction>
</comment>
<dbReference type="GO" id="GO:0005524">
    <property type="term" value="F:ATP binding"/>
    <property type="evidence" value="ECO:0007669"/>
    <property type="project" value="UniProtKB-UniRule"/>
</dbReference>
<accession>A0ABD5MCV6</accession>
<dbReference type="SUPFAM" id="SSF54211">
    <property type="entry name" value="Ribosomal protein S5 domain 2-like"/>
    <property type="match status" value="1"/>
</dbReference>
<reference evidence="5 6" key="1">
    <citation type="submission" date="2024-08" db="EMBL/GenBank/DDBJ databases">
        <title>Halobellus sp. MBLA0158 whole genome sequence.</title>
        <authorList>
            <person name="Hwang C.Y."/>
            <person name="Cho E.-S."/>
            <person name="Seo M.-J."/>
        </authorList>
    </citation>
    <scope>NUCLEOTIDE SEQUENCE [LARGE SCALE GENOMIC DNA]</scope>
    <source>
        <strain evidence="5 6">MBLA0158</strain>
    </source>
</reference>